<evidence type="ECO:0000313" key="1">
    <source>
        <dbReference type="EMBL" id="CAH7690898.1"/>
    </source>
</evidence>
<accession>A0AAV0BX67</accession>
<organism evidence="1 2">
    <name type="scientific">Phakopsora pachyrhizi</name>
    <name type="common">Asian soybean rust disease fungus</name>
    <dbReference type="NCBI Taxonomy" id="170000"/>
    <lineage>
        <taxon>Eukaryota</taxon>
        <taxon>Fungi</taxon>
        <taxon>Dikarya</taxon>
        <taxon>Basidiomycota</taxon>
        <taxon>Pucciniomycotina</taxon>
        <taxon>Pucciniomycetes</taxon>
        <taxon>Pucciniales</taxon>
        <taxon>Phakopsoraceae</taxon>
        <taxon>Phakopsora</taxon>
    </lineage>
</organism>
<gene>
    <name evidence="1" type="ORF">PPACK8108_LOCUS26364</name>
</gene>
<proteinExistence type="predicted"/>
<protein>
    <submittedName>
        <fullName evidence="1">Uncharacterized protein</fullName>
    </submittedName>
</protein>
<comment type="caution">
    <text evidence="1">The sequence shown here is derived from an EMBL/GenBank/DDBJ whole genome shotgun (WGS) entry which is preliminary data.</text>
</comment>
<reference evidence="1" key="1">
    <citation type="submission" date="2022-06" db="EMBL/GenBank/DDBJ databases">
        <authorList>
            <consortium name="SYNGENTA / RWTH Aachen University"/>
        </authorList>
    </citation>
    <scope>NUCLEOTIDE SEQUENCE</scope>
</reference>
<dbReference type="EMBL" id="CALTRL010006428">
    <property type="protein sequence ID" value="CAH7690898.1"/>
    <property type="molecule type" value="Genomic_DNA"/>
</dbReference>
<dbReference type="AlphaFoldDB" id="A0AAV0BX67"/>
<dbReference type="Proteomes" id="UP001153365">
    <property type="component" value="Unassembled WGS sequence"/>
</dbReference>
<sequence length="250" mass="28997">MRSKMERWKGRIKCSPIDLQENKKKVAYTGHHHHIGSTPQSNRKFSRKECCHLALQLPRWPGSQSEDYARADSESQMRRPVLDHENMIAIDIDFKDPMGMVRWQILMISSSSSRCLIDPTPLPSTNPVRVESDSKGSLEVDHQAYWLGVPLNAVDKSLTRELKRRFERREESYRNETEILRKPTSSLHNPCQIELNNINLEGFKGLEQDKDSTRIKGQKSRGYRIKRTEEQRIVDNGVKKSPIKARSFIS</sequence>
<name>A0AAV0BX67_PHAPC</name>
<keyword evidence="2" id="KW-1185">Reference proteome</keyword>
<evidence type="ECO:0000313" key="2">
    <source>
        <dbReference type="Proteomes" id="UP001153365"/>
    </source>
</evidence>